<comment type="caution">
    <text evidence="1">The sequence shown here is derived from an EMBL/GenBank/DDBJ whole genome shotgun (WGS) entry which is preliminary data.</text>
</comment>
<evidence type="ECO:0000313" key="2">
    <source>
        <dbReference type="Proteomes" id="UP000823611"/>
    </source>
</evidence>
<name>A0A9D9DWJ9_9FIRM</name>
<reference evidence="1" key="2">
    <citation type="journal article" date="2021" name="PeerJ">
        <title>Extensive microbial diversity within the chicken gut microbiome revealed by metagenomics and culture.</title>
        <authorList>
            <person name="Gilroy R."/>
            <person name="Ravi A."/>
            <person name="Getino M."/>
            <person name="Pursley I."/>
            <person name="Horton D.L."/>
            <person name="Alikhan N.F."/>
            <person name="Baker D."/>
            <person name="Gharbi K."/>
            <person name="Hall N."/>
            <person name="Watson M."/>
            <person name="Adriaenssens E.M."/>
            <person name="Foster-Nyarko E."/>
            <person name="Jarju S."/>
            <person name="Secka A."/>
            <person name="Antonio M."/>
            <person name="Oren A."/>
            <person name="Chaudhuri R.R."/>
            <person name="La Ragione R."/>
            <person name="Hildebrand F."/>
            <person name="Pallen M.J."/>
        </authorList>
    </citation>
    <scope>NUCLEOTIDE SEQUENCE</scope>
    <source>
        <strain evidence="1">F6-4510</strain>
    </source>
</reference>
<dbReference type="EMBL" id="JADIMX010000054">
    <property type="protein sequence ID" value="MBO8434247.1"/>
    <property type="molecule type" value="Genomic_DNA"/>
</dbReference>
<organism evidence="1 2">
    <name type="scientific">Candidatus Fimicola merdigallinarum</name>
    <dbReference type="NCBI Taxonomy" id="2840819"/>
    <lineage>
        <taxon>Bacteria</taxon>
        <taxon>Bacillati</taxon>
        <taxon>Bacillota</taxon>
        <taxon>Clostridia</taxon>
        <taxon>Lachnospirales</taxon>
        <taxon>Lachnospiraceae</taxon>
        <taxon>Lachnospiraceae incertae sedis</taxon>
        <taxon>Candidatus Fimicola</taxon>
    </lineage>
</organism>
<dbReference type="InterPro" id="IPR017016">
    <property type="entry name" value="UCP033595"/>
</dbReference>
<reference evidence="1" key="1">
    <citation type="submission" date="2020-10" db="EMBL/GenBank/DDBJ databases">
        <authorList>
            <person name="Gilroy R."/>
        </authorList>
    </citation>
    <scope>NUCLEOTIDE SEQUENCE</scope>
    <source>
        <strain evidence="1">F6-4510</strain>
    </source>
</reference>
<dbReference type="Proteomes" id="UP000823611">
    <property type="component" value="Unassembled WGS sequence"/>
</dbReference>
<evidence type="ECO:0000313" key="1">
    <source>
        <dbReference type="EMBL" id="MBO8434247.1"/>
    </source>
</evidence>
<sequence length="94" mass="10929">MEKEMFSEKKLQLENGDNIILHYFITKTTKGYEEGKEQIYGVEIAKHCDNLLVESENVYGITDNHEDILYLVNKISEHYVMPSSLLNVVDDFTL</sequence>
<proteinExistence type="predicted"/>
<gene>
    <name evidence="1" type="ORF">IAC55_02845</name>
</gene>
<dbReference type="AlphaFoldDB" id="A0A9D9DWJ9"/>
<protein>
    <submittedName>
        <fullName evidence="1">Uncharacterized protein</fullName>
    </submittedName>
</protein>
<accession>A0A9D9DWJ9</accession>
<dbReference type="Pfam" id="PF20124">
    <property type="entry name" value="DUF6514"/>
    <property type="match status" value="1"/>
</dbReference>